<dbReference type="AlphaFoldDB" id="A0A1R3KWL6"/>
<comment type="caution">
    <text evidence="1">The sequence shown here is derived from an EMBL/GenBank/DDBJ whole genome shotgun (WGS) entry which is preliminary data.</text>
</comment>
<dbReference type="OrthoDB" id="692435at2759"/>
<accession>A0A1R3KWL6</accession>
<keyword evidence="2" id="KW-1185">Reference proteome</keyword>
<dbReference type="Proteomes" id="UP000187203">
    <property type="component" value="Unassembled WGS sequence"/>
</dbReference>
<evidence type="ECO:0000313" key="1">
    <source>
        <dbReference type="EMBL" id="OMP11462.1"/>
    </source>
</evidence>
<gene>
    <name evidence="1" type="ORF">COLO4_03806</name>
</gene>
<dbReference type="EMBL" id="AWUE01010672">
    <property type="protein sequence ID" value="OMP11462.1"/>
    <property type="molecule type" value="Genomic_DNA"/>
</dbReference>
<name>A0A1R3KWL6_9ROSI</name>
<protein>
    <submittedName>
        <fullName evidence="1">F-box protein</fullName>
    </submittedName>
</protein>
<reference evidence="2" key="1">
    <citation type="submission" date="2013-09" db="EMBL/GenBank/DDBJ databases">
        <title>Corchorus olitorius genome sequencing.</title>
        <authorList>
            <person name="Alam M."/>
            <person name="Haque M.S."/>
            <person name="Islam M.S."/>
            <person name="Emdad E.M."/>
            <person name="Islam M.M."/>
            <person name="Ahmed B."/>
            <person name="Halim A."/>
            <person name="Hossen Q.M.M."/>
            <person name="Hossain M.Z."/>
            <person name="Ahmed R."/>
            <person name="Khan M.M."/>
            <person name="Islam R."/>
            <person name="Rashid M.M."/>
            <person name="Khan S.A."/>
            <person name="Rahman M.S."/>
            <person name="Alam M."/>
            <person name="Yahiya A.S."/>
            <person name="Khan M.S."/>
            <person name="Azam M.S."/>
            <person name="Haque T."/>
            <person name="Lashkar M.Z.H."/>
            <person name="Akhand A.I."/>
            <person name="Morshed G."/>
            <person name="Roy S."/>
            <person name="Uddin K.S."/>
            <person name="Rabeya T."/>
            <person name="Hossain A.S."/>
            <person name="Chowdhury A."/>
            <person name="Snigdha A.R."/>
            <person name="Mortoza M.S."/>
            <person name="Matin S.A."/>
            <person name="Hoque S.M.E."/>
            <person name="Islam M.K."/>
            <person name="Roy D.K."/>
            <person name="Haider R."/>
            <person name="Moosa M.M."/>
            <person name="Elias S.M."/>
            <person name="Hasan A.M."/>
            <person name="Jahan S."/>
            <person name="Shafiuddin M."/>
            <person name="Mahmood N."/>
            <person name="Shommy N.S."/>
        </authorList>
    </citation>
    <scope>NUCLEOTIDE SEQUENCE [LARGE SCALE GENOMIC DNA]</scope>
    <source>
        <strain evidence="2">cv. O-4</strain>
    </source>
</reference>
<proteinExistence type="predicted"/>
<organism evidence="1 2">
    <name type="scientific">Corchorus olitorius</name>
    <dbReference type="NCBI Taxonomy" id="93759"/>
    <lineage>
        <taxon>Eukaryota</taxon>
        <taxon>Viridiplantae</taxon>
        <taxon>Streptophyta</taxon>
        <taxon>Embryophyta</taxon>
        <taxon>Tracheophyta</taxon>
        <taxon>Spermatophyta</taxon>
        <taxon>Magnoliopsida</taxon>
        <taxon>eudicotyledons</taxon>
        <taxon>Gunneridae</taxon>
        <taxon>Pentapetalae</taxon>
        <taxon>rosids</taxon>
        <taxon>malvids</taxon>
        <taxon>Malvales</taxon>
        <taxon>Malvaceae</taxon>
        <taxon>Grewioideae</taxon>
        <taxon>Apeibeae</taxon>
        <taxon>Corchorus</taxon>
    </lineage>
</organism>
<sequence>MGFTTTHLPKEYRLLYLRMKTLEDGFVEDYGIIKAGENKGRRLYLQSKSNNIHDHDRIRIPCPCPKSPWAATPVVVKNFLYWMAEKFDFYKYQPRPCQHSIIGFNTDAEDLFTLPHPDDNICQPSAPHCPRINTQMRLLEMEDRLTCWCLGVASADVWVLNYDDENYYTISNNINNTIRRLWSLWCHLNFDRDFRSYPFFYSPNTDIRLVSFRNNEVLLIWNNRGVFRYNLSTWKVRKVDLKGSPSLRYLNLDRDVFLVAHTKSVVFLEDPRDGRQSICCFESKQPLVDDEVK</sequence>
<evidence type="ECO:0000313" key="2">
    <source>
        <dbReference type="Proteomes" id="UP000187203"/>
    </source>
</evidence>